<dbReference type="Proteomes" id="UP001589575">
    <property type="component" value="Unassembled WGS sequence"/>
</dbReference>
<keyword evidence="3" id="KW-1185">Reference proteome</keyword>
<dbReference type="EMBL" id="JBHMFI010000001">
    <property type="protein sequence ID" value="MFB9071437.1"/>
    <property type="molecule type" value="Genomic_DNA"/>
</dbReference>
<sequence>MSGRPRSTVTNTGSNSWTAVTPSVPLAAAITSKPDWPNRATMSPRMSSSSSTTTATRRSSTRNTPKALFGLRLSCSRGVSCPATNGALPCHSLPRQHCPRPRPPRGAGTSVSSPCEDACCSLRCR</sequence>
<gene>
    <name evidence="2" type="ORF">ACFFX0_09590</name>
</gene>
<organism evidence="2 3">
    <name type="scientific">Citricoccus parietis</name>
    <dbReference type="NCBI Taxonomy" id="592307"/>
    <lineage>
        <taxon>Bacteria</taxon>
        <taxon>Bacillati</taxon>
        <taxon>Actinomycetota</taxon>
        <taxon>Actinomycetes</taxon>
        <taxon>Micrococcales</taxon>
        <taxon>Micrococcaceae</taxon>
        <taxon>Citricoccus</taxon>
    </lineage>
</organism>
<evidence type="ECO:0000313" key="2">
    <source>
        <dbReference type="EMBL" id="MFB9071437.1"/>
    </source>
</evidence>
<accession>A0ABV5FXM2</accession>
<feature type="compositionally biased region" description="Low complexity" evidence="1">
    <location>
        <begin position="39"/>
        <end position="64"/>
    </location>
</feature>
<evidence type="ECO:0000313" key="3">
    <source>
        <dbReference type="Proteomes" id="UP001589575"/>
    </source>
</evidence>
<name>A0ABV5FXM2_9MICC</name>
<evidence type="ECO:0000256" key="1">
    <source>
        <dbReference type="SAM" id="MobiDB-lite"/>
    </source>
</evidence>
<comment type="caution">
    <text evidence="2">The sequence shown here is derived from an EMBL/GenBank/DDBJ whole genome shotgun (WGS) entry which is preliminary data.</text>
</comment>
<feature type="region of interest" description="Disordered" evidence="1">
    <location>
        <begin position="1"/>
        <end position="64"/>
    </location>
</feature>
<proteinExistence type="predicted"/>
<protein>
    <submittedName>
        <fullName evidence="2">Uncharacterized protein</fullName>
    </submittedName>
</protein>
<feature type="compositionally biased region" description="Polar residues" evidence="1">
    <location>
        <begin position="1"/>
        <end position="21"/>
    </location>
</feature>
<reference evidence="2 3" key="1">
    <citation type="submission" date="2024-09" db="EMBL/GenBank/DDBJ databases">
        <authorList>
            <person name="Sun Q."/>
            <person name="Mori K."/>
        </authorList>
    </citation>
    <scope>NUCLEOTIDE SEQUENCE [LARGE SCALE GENOMIC DNA]</scope>
    <source>
        <strain evidence="2 3">CCM 7609</strain>
    </source>
</reference>